<dbReference type="GO" id="GO:0034386">
    <property type="term" value="F:4-aminobutyrate:2-oxoglutarate transaminase activity"/>
    <property type="evidence" value="ECO:0007669"/>
    <property type="project" value="UniProtKB-EC"/>
</dbReference>
<dbReference type="InterPro" id="IPR049704">
    <property type="entry name" value="Aminotrans_3_PPA_site"/>
</dbReference>
<dbReference type="FunFam" id="3.40.640.10:FF:000029">
    <property type="entry name" value="4-aminobutyrate aminotransferase, mitochondrial"/>
    <property type="match status" value="1"/>
</dbReference>
<dbReference type="AlphaFoldDB" id="A0A0F4Z954"/>
<evidence type="ECO:0000313" key="12">
    <source>
        <dbReference type="EMBL" id="KKA26626.1"/>
    </source>
</evidence>
<keyword evidence="5" id="KW-0032">Aminotransferase</keyword>
<evidence type="ECO:0000256" key="8">
    <source>
        <dbReference type="ARBA" id="ARBA00030204"/>
    </source>
</evidence>
<evidence type="ECO:0000256" key="3">
    <source>
        <dbReference type="ARBA" id="ARBA00012912"/>
    </source>
</evidence>
<dbReference type="InterPro" id="IPR015424">
    <property type="entry name" value="PyrdxlP-dep_Trfase"/>
</dbReference>
<comment type="caution">
    <text evidence="12">The sequence shown here is derived from an EMBL/GenBank/DDBJ whole genome shotgun (WGS) entry which is preliminary data.</text>
</comment>
<proteinExistence type="inferred from homology"/>
<dbReference type="CDD" id="cd00610">
    <property type="entry name" value="OAT_like"/>
    <property type="match status" value="1"/>
</dbReference>
<comment type="cofactor">
    <cofactor evidence="1">
        <name>pyridoxal 5'-phosphate</name>
        <dbReference type="ChEBI" id="CHEBI:597326"/>
    </cofactor>
</comment>
<evidence type="ECO:0000256" key="9">
    <source>
        <dbReference type="ARBA" id="ARBA00031787"/>
    </source>
</evidence>
<dbReference type="PIRSF" id="PIRSF000521">
    <property type="entry name" value="Transaminase_4ab_Lys_Orn"/>
    <property type="match status" value="1"/>
</dbReference>
<gene>
    <name evidence="12" type="ORF">TD95_002932</name>
</gene>
<dbReference type="OrthoDB" id="10260828at2759"/>
<dbReference type="InterPro" id="IPR015421">
    <property type="entry name" value="PyrdxlP-dep_Trfase_major"/>
</dbReference>
<dbReference type="SUPFAM" id="SSF53383">
    <property type="entry name" value="PLP-dependent transferases"/>
    <property type="match status" value="1"/>
</dbReference>
<evidence type="ECO:0000256" key="7">
    <source>
        <dbReference type="ARBA" id="ARBA00022898"/>
    </source>
</evidence>
<dbReference type="GO" id="GO:0009450">
    <property type="term" value="P:gamma-aminobutyric acid catabolic process"/>
    <property type="evidence" value="ECO:0007669"/>
    <property type="project" value="TreeGrafter"/>
</dbReference>
<evidence type="ECO:0000313" key="13">
    <source>
        <dbReference type="Proteomes" id="UP000033483"/>
    </source>
</evidence>
<dbReference type="PANTHER" id="PTHR43206:SF1">
    <property type="entry name" value="4-AMINOBUTYRATE AMINOTRANSFERASE, MITOCHONDRIAL"/>
    <property type="match status" value="1"/>
</dbReference>
<dbReference type="Gene3D" id="3.90.1150.10">
    <property type="entry name" value="Aspartate Aminotransferase, domain 1"/>
    <property type="match status" value="1"/>
</dbReference>
<evidence type="ECO:0000256" key="6">
    <source>
        <dbReference type="ARBA" id="ARBA00022679"/>
    </source>
</evidence>
<dbReference type="Pfam" id="PF00202">
    <property type="entry name" value="Aminotran_3"/>
    <property type="match status" value="1"/>
</dbReference>
<keyword evidence="7 11" id="KW-0663">Pyridoxal phosphate</keyword>
<keyword evidence="6" id="KW-0808">Transferase</keyword>
<reference evidence="12 13" key="1">
    <citation type="submission" date="2015-03" db="EMBL/GenBank/DDBJ databases">
        <authorList>
            <person name="Radwan O."/>
            <person name="Al-Naeli F.A."/>
            <person name="Rendon G.A."/>
            <person name="Fields C."/>
        </authorList>
    </citation>
    <scope>NUCLEOTIDE SEQUENCE [LARGE SCALE GENOMIC DNA]</scope>
    <source>
        <strain evidence="12">CR-DP1</strain>
    </source>
</reference>
<evidence type="ECO:0000256" key="4">
    <source>
        <dbReference type="ARBA" id="ARBA00018543"/>
    </source>
</evidence>
<dbReference type="GO" id="GO:0005739">
    <property type="term" value="C:mitochondrion"/>
    <property type="evidence" value="ECO:0007669"/>
    <property type="project" value="TreeGrafter"/>
</dbReference>
<dbReference type="InterPro" id="IPR005814">
    <property type="entry name" value="Aminotrans_3"/>
</dbReference>
<sequence>MHAIRRASVRASALAAPQRRFMASANKPLFPGEPSGPSIKTAFPGPKSIEAIKKLDKVFDTRALNMLVDYNESKGNYIVDHDGNTYLDVYAQIASIPLGYNNPELRKIALSNEMVNGIINRPALGNFPPHDWAEMLHSSLLRAAPRGQTQVFTGMSGSDANETAYKAAFMWRRQMERGGPSVEFSEAEQLSAMDNKAPGCPPLSILSFRTGFHGRLFGSLSTTRSKPIHKLDIPAFDWPQATFPKIKYPLEEHAAENAAAEEASLAEVEHLIKTFHHPVAAVVVEPVQSEGGDNHASPEFFRKLRALTRKHNVLLIVDEVQTGVGATGRLWAHDHWELTDAPDLVTFSKKAQAAGYFYNNPELRPNKPYRQFNTWMGDPVRALLFREMFNQIEKLDLVENTRRVGDYLYGKLDALSQKYPESIKNLRGKNRGTFIAFDTPNRDVFLHKAKSFGINIGGCGTSAVRLRPMLIFQEHHADILVDAVEKILKAM</sequence>
<dbReference type="EMBL" id="LAEV01002060">
    <property type="protein sequence ID" value="KKA26626.1"/>
    <property type="molecule type" value="Genomic_DNA"/>
</dbReference>
<dbReference type="InterPro" id="IPR015422">
    <property type="entry name" value="PyrdxlP-dep_Trfase_small"/>
</dbReference>
<protein>
    <recommendedName>
        <fullName evidence="4">4-aminobutyrate aminotransferase</fullName>
        <ecNumber evidence="3">2.6.1.19</ecNumber>
    </recommendedName>
    <alternativeName>
        <fullName evidence="9">GABA aminotransferase</fullName>
    </alternativeName>
    <alternativeName>
        <fullName evidence="8">Gamma-amino-N-butyrate transaminase</fullName>
    </alternativeName>
</protein>
<evidence type="ECO:0000256" key="10">
    <source>
        <dbReference type="ARBA" id="ARBA00048021"/>
    </source>
</evidence>
<organism evidence="12 13">
    <name type="scientific">Thielaviopsis punctulata</name>
    <dbReference type="NCBI Taxonomy" id="72032"/>
    <lineage>
        <taxon>Eukaryota</taxon>
        <taxon>Fungi</taxon>
        <taxon>Dikarya</taxon>
        <taxon>Ascomycota</taxon>
        <taxon>Pezizomycotina</taxon>
        <taxon>Sordariomycetes</taxon>
        <taxon>Hypocreomycetidae</taxon>
        <taxon>Microascales</taxon>
        <taxon>Ceratocystidaceae</taxon>
        <taxon>Thielaviopsis</taxon>
    </lineage>
</organism>
<name>A0A0F4Z954_9PEZI</name>
<dbReference type="PANTHER" id="PTHR43206">
    <property type="entry name" value="AMINOTRANSFERASE"/>
    <property type="match status" value="1"/>
</dbReference>
<dbReference type="Gene3D" id="3.40.640.10">
    <property type="entry name" value="Type I PLP-dependent aspartate aminotransferase-like (Major domain)"/>
    <property type="match status" value="1"/>
</dbReference>
<comment type="similarity">
    <text evidence="2 11">Belongs to the class-III pyridoxal-phosphate-dependent aminotransferase family.</text>
</comment>
<evidence type="ECO:0000256" key="2">
    <source>
        <dbReference type="ARBA" id="ARBA00008954"/>
    </source>
</evidence>
<dbReference type="Proteomes" id="UP000033483">
    <property type="component" value="Unassembled WGS sequence"/>
</dbReference>
<dbReference type="EC" id="2.6.1.19" evidence="3"/>
<dbReference type="GO" id="GO:0030170">
    <property type="term" value="F:pyridoxal phosphate binding"/>
    <property type="evidence" value="ECO:0007669"/>
    <property type="project" value="InterPro"/>
</dbReference>
<evidence type="ECO:0000256" key="1">
    <source>
        <dbReference type="ARBA" id="ARBA00001933"/>
    </source>
</evidence>
<dbReference type="InterPro" id="IPR004631">
    <property type="entry name" value="4NH2But_aminotransferase_euk"/>
</dbReference>
<dbReference type="NCBIfam" id="TIGR00699">
    <property type="entry name" value="GABAtrns_euk"/>
    <property type="match status" value="1"/>
</dbReference>
<evidence type="ECO:0000256" key="11">
    <source>
        <dbReference type="RuleBase" id="RU003560"/>
    </source>
</evidence>
<keyword evidence="13" id="KW-1185">Reference proteome</keyword>
<evidence type="ECO:0000256" key="5">
    <source>
        <dbReference type="ARBA" id="ARBA00022576"/>
    </source>
</evidence>
<accession>A0A0F4Z954</accession>
<dbReference type="PROSITE" id="PS00600">
    <property type="entry name" value="AA_TRANSFER_CLASS_3"/>
    <property type="match status" value="1"/>
</dbReference>
<comment type="catalytic activity">
    <reaction evidence="10">
        <text>4-aminobutanoate + 2-oxoglutarate = succinate semialdehyde + L-glutamate</text>
        <dbReference type="Rhea" id="RHEA:23352"/>
        <dbReference type="ChEBI" id="CHEBI:16810"/>
        <dbReference type="ChEBI" id="CHEBI:29985"/>
        <dbReference type="ChEBI" id="CHEBI:57706"/>
        <dbReference type="ChEBI" id="CHEBI:59888"/>
        <dbReference type="EC" id="2.6.1.19"/>
    </reaction>
</comment>